<organism evidence="2 3">
    <name type="scientific">Endocarpon pusillum (strain Z07020 / HMAS-L-300199)</name>
    <name type="common">Lichen-forming fungus</name>
    <dbReference type="NCBI Taxonomy" id="1263415"/>
    <lineage>
        <taxon>Eukaryota</taxon>
        <taxon>Fungi</taxon>
        <taxon>Dikarya</taxon>
        <taxon>Ascomycota</taxon>
        <taxon>Pezizomycotina</taxon>
        <taxon>Eurotiomycetes</taxon>
        <taxon>Chaetothyriomycetidae</taxon>
        <taxon>Verrucariales</taxon>
        <taxon>Verrucariaceae</taxon>
        <taxon>Endocarpon</taxon>
    </lineage>
</organism>
<feature type="compositionally biased region" description="Polar residues" evidence="1">
    <location>
        <begin position="226"/>
        <end position="246"/>
    </location>
</feature>
<protein>
    <submittedName>
        <fullName evidence="2">Uncharacterized protein</fullName>
    </submittedName>
</protein>
<dbReference type="EMBL" id="KE721230">
    <property type="protein sequence ID" value="ERF71226.1"/>
    <property type="molecule type" value="Genomic_DNA"/>
</dbReference>
<reference evidence="3" key="1">
    <citation type="journal article" date="2014" name="BMC Genomics">
        <title>Genome characteristics reveal the impact of lichenization on lichen-forming fungus Endocarpon pusillum Hedwig (Verrucariales, Ascomycota).</title>
        <authorList>
            <person name="Wang Y.-Y."/>
            <person name="Liu B."/>
            <person name="Zhang X.-Y."/>
            <person name="Zhou Q.-M."/>
            <person name="Zhang T."/>
            <person name="Li H."/>
            <person name="Yu Y.-F."/>
            <person name="Zhang X.-L."/>
            <person name="Hao X.-Y."/>
            <person name="Wang M."/>
            <person name="Wang L."/>
            <person name="Wei J.-C."/>
        </authorList>
    </citation>
    <scope>NUCLEOTIDE SEQUENCE [LARGE SCALE GENOMIC DNA]</scope>
    <source>
        <strain evidence="3">Z07020 / HMAS-L-300199</strain>
    </source>
</reference>
<dbReference type="eggNOG" id="ENOG502TGF8">
    <property type="taxonomic scope" value="Eukaryota"/>
</dbReference>
<keyword evidence="3" id="KW-1185">Reference proteome</keyword>
<evidence type="ECO:0000313" key="2">
    <source>
        <dbReference type="EMBL" id="ERF71226.1"/>
    </source>
</evidence>
<evidence type="ECO:0000313" key="3">
    <source>
        <dbReference type="Proteomes" id="UP000019373"/>
    </source>
</evidence>
<dbReference type="Proteomes" id="UP000019373">
    <property type="component" value="Unassembled WGS sequence"/>
</dbReference>
<sequence length="408" mass="45651">MAEKTYWESLSEKDRQDSVNKDVSRALGDKIGWAYTGVLKQKWNDEVLPAILLIINNKENYEKVFRKSNTRVTRYCALYMVGEAQQDPNDKPWECAQPTIVTFHPKLRIARKLCKLLKQNECLKKLNLGFGFTFFEDQKIVLTAGNDEWYNTLFQQEILCGLPFWTPCLPQTPSSIYQRATISGVILVNNVPFLLTAAHVFYPGHSDNGDDAGNDDEDDDDDDDSTASNLYTDGSSARNTPRSVESSDITPLFRDHILDHLRDKDVYIFRKPEDSHTDDHPVSSESASSDPSAFKRFGYLSQQLIQLDIGLVICSDLDWALVTPDSWKTLKPNKVKSPAGNIVSVDSIAYNPPDGSAIVVVAGTSGVFETQASGRVNGIILPGSTHMQEIWTIDTCCRTLYSLPCCFG</sequence>
<proteinExistence type="predicted"/>
<dbReference type="RefSeq" id="XP_007803114.1">
    <property type="nucleotide sequence ID" value="XM_007804923.1"/>
</dbReference>
<evidence type="ECO:0000256" key="1">
    <source>
        <dbReference type="SAM" id="MobiDB-lite"/>
    </source>
</evidence>
<dbReference type="AlphaFoldDB" id="U1GHF9"/>
<dbReference type="HOGENOM" id="CLU_674439_0_0_1"/>
<feature type="region of interest" description="Disordered" evidence="1">
    <location>
        <begin position="206"/>
        <end position="246"/>
    </location>
</feature>
<feature type="compositionally biased region" description="Basic and acidic residues" evidence="1">
    <location>
        <begin position="272"/>
        <end position="282"/>
    </location>
</feature>
<feature type="compositionally biased region" description="Acidic residues" evidence="1">
    <location>
        <begin position="209"/>
        <end position="225"/>
    </location>
</feature>
<dbReference type="GeneID" id="19242995"/>
<name>U1GHF9_ENDPU</name>
<feature type="region of interest" description="Disordered" evidence="1">
    <location>
        <begin position="272"/>
        <end position="291"/>
    </location>
</feature>
<accession>U1GHF9</accession>
<gene>
    <name evidence="2" type="ORF">EPUS_08144</name>
</gene>
<dbReference type="OrthoDB" id="4161810at2759"/>